<proteinExistence type="predicted"/>
<evidence type="ECO:0000313" key="3">
    <source>
        <dbReference type="Proteomes" id="UP001595952"/>
    </source>
</evidence>
<gene>
    <name evidence="2" type="ORF">ACFO0D_11665</name>
</gene>
<comment type="caution">
    <text evidence="2">The sequence shown here is derived from an EMBL/GenBank/DDBJ whole genome shotgun (WGS) entry which is preliminary data.</text>
</comment>
<dbReference type="Gene3D" id="1.25.40.10">
    <property type="entry name" value="Tetratricopeptide repeat domain"/>
    <property type="match status" value="1"/>
</dbReference>
<name>A0ABV9I9V7_9DEIO</name>
<dbReference type="SUPFAM" id="SSF48452">
    <property type="entry name" value="TPR-like"/>
    <property type="match status" value="1"/>
</dbReference>
<dbReference type="EMBL" id="JBHSEI010000008">
    <property type="protein sequence ID" value="MFC4638994.1"/>
    <property type="molecule type" value="Genomic_DNA"/>
</dbReference>
<evidence type="ECO:0000313" key="2">
    <source>
        <dbReference type="EMBL" id="MFC4638994.1"/>
    </source>
</evidence>
<accession>A0ABV9I9V7</accession>
<protein>
    <submittedName>
        <fullName evidence="2">Tetratricopeptide repeat protein</fullName>
    </submittedName>
</protein>
<feature type="domain" description="Tetratrico peptide repeat group 5" evidence="1">
    <location>
        <begin position="43"/>
        <end position="161"/>
    </location>
</feature>
<dbReference type="InterPro" id="IPR041656">
    <property type="entry name" value="TPR_5"/>
</dbReference>
<reference evidence="3" key="1">
    <citation type="journal article" date="2019" name="Int. J. Syst. Evol. Microbiol.">
        <title>The Global Catalogue of Microorganisms (GCM) 10K type strain sequencing project: providing services to taxonomists for standard genome sequencing and annotation.</title>
        <authorList>
            <consortium name="The Broad Institute Genomics Platform"/>
            <consortium name="The Broad Institute Genome Sequencing Center for Infectious Disease"/>
            <person name="Wu L."/>
            <person name="Ma J."/>
        </authorList>
    </citation>
    <scope>NUCLEOTIDE SEQUENCE [LARGE SCALE GENOMIC DNA]</scope>
    <source>
        <strain evidence="3">CCUG 55995</strain>
    </source>
</reference>
<dbReference type="RefSeq" id="WP_380061998.1">
    <property type="nucleotide sequence ID" value="NZ_JBHSEI010000008.1"/>
</dbReference>
<dbReference type="Pfam" id="PF12688">
    <property type="entry name" value="TPR_5"/>
    <property type="match status" value="1"/>
</dbReference>
<organism evidence="2 3">
    <name type="scientific">Deinococcus hohokamensis</name>
    <dbReference type="NCBI Taxonomy" id="309883"/>
    <lineage>
        <taxon>Bacteria</taxon>
        <taxon>Thermotogati</taxon>
        <taxon>Deinococcota</taxon>
        <taxon>Deinococci</taxon>
        <taxon>Deinococcales</taxon>
        <taxon>Deinococcaceae</taxon>
        <taxon>Deinococcus</taxon>
    </lineage>
</organism>
<sequence>MSPPSEAWEQRLAALWRSLDELDHRTFLDQIDQLTSELPPGNPVALFEQAGARDSTGYTDLAVPLYRQALQLGLDGERRRRAVIQLASSLRALGQVTESVALLTAEQAAGSDHLDDAVQAFLALALLDAGRERGAVSAALVALAPHLPRYQRSVTRYALALAEPPSA</sequence>
<dbReference type="InterPro" id="IPR011990">
    <property type="entry name" value="TPR-like_helical_dom_sf"/>
</dbReference>
<keyword evidence="3" id="KW-1185">Reference proteome</keyword>
<dbReference type="Proteomes" id="UP001595952">
    <property type="component" value="Unassembled WGS sequence"/>
</dbReference>
<evidence type="ECO:0000259" key="1">
    <source>
        <dbReference type="Pfam" id="PF12688"/>
    </source>
</evidence>